<organism evidence="1 2">
    <name type="scientific">[Myrmecia] bisecta</name>
    <dbReference type="NCBI Taxonomy" id="41462"/>
    <lineage>
        <taxon>Eukaryota</taxon>
        <taxon>Viridiplantae</taxon>
        <taxon>Chlorophyta</taxon>
        <taxon>core chlorophytes</taxon>
        <taxon>Trebouxiophyceae</taxon>
        <taxon>Trebouxiales</taxon>
        <taxon>Trebouxiaceae</taxon>
        <taxon>Myrmecia</taxon>
    </lineage>
</organism>
<comment type="caution">
    <text evidence="1">The sequence shown here is derived from an EMBL/GenBank/DDBJ whole genome shotgun (WGS) entry which is preliminary data.</text>
</comment>
<accession>A0AAW1PNM0</accession>
<dbReference type="EMBL" id="JALJOR010000009">
    <property type="protein sequence ID" value="KAK9811458.1"/>
    <property type="molecule type" value="Genomic_DNA"/>
</dbReference>
<dbReference type="AlphaFoldDB" id="A0AAW1PNM0"/>
<sequence length="66" mass="7228">MQAMQVLHKALKERRIWGLHCAASVTIRPTAAIEGRKTVWSGIHILTTLSTQARAQAGSCWTIIGT</sequence>
<name>A0AAW1PNM0_9CHLO</name>
<dbReference type="Proteomes" id="UP001489004">
    <property type="component" value="Unassembled WGS sequence"/>
</dbReference>
<evidence type="ECO:0000313" key="1">
    <source>
        <dbReference type="EMBL" id="KAK9811458.1"/>
    </source>
</evidence>
<reference evidence="1 2" key="1">
    <citation type="journal article" date="2024" name="Nat. Commun.">
        <title>Phylogenomics reveals the evolutionary origins of lichenization in chlorophyte algae.</title>
        <authorList>
            <person name="Puginier C."/>
            <person name="Libourel C."/>
            <person name="Otte J."/>
            <person name="Skaloud P."/>
            <person name="Haon M."/>
            <person name="Grisel S."/>
            <person name="Petersen M."/>
            <person name="Berrin J.G."/>
            <person name="Delaux P.M."/>
            <person name="Dal Grande F."/>
            <person name="Keller J."/>
        </authorList>
    </citation>
    <scope>NUCLEOTIDE SEQUENCE [LARGE SCALE GENOMIC DNA]</scope>
    <source>
        <strain evidence="1 2">SAG 2043</strain>
    </source>
</reference>
<protein>
    <submittedName>
        <fullName evidence="1">Uncharacterized protein</fullName>
    </submittedName>
</protein>
<gene>
    <name evidence="1" type="ORF">WJX72_004244</name>
</gene>
<keyword evidence="2" id="KW-1185">Reference proteome</keyword>
<proteinExistence type="predicted"/>
<evidence type="ECO:0000313" key="2">
    <source>
        <dbReference type="Proteomes" id="UP001489004"/>
    </source>
</evidence>